<proteinExistence type="inferred from homology"/>
<accession>A0A6J4KZH1</accession>
<dbReference type="PANTHER" id="PTHR30349">
    <property type="entry name" value="PHAGE INTEGRASE-RELATED"/>
    <property type="match status" value="1"/>
</dbReference>
<dbReference type="InterPro" id="IPR011010">
    <property type="entry name" value="DNA_brk_join_enz"/>
</dbReference>
<evidence type="ECO:0000259" key="4">
    <source>
        <dbReference type="PROSITE" id="PS51898"/>
    </source>
</evidence>
<dbReference type="GO" id="GO:0003677">
    <property type="term" value="F:DNA binding"/>
    <property type="evidence" value="ECO:0007669"/>
    <property type="project" value="UniProtKB-KW"/>
</dbReference>
<keyword evidence="2" id="KW-0238">DNA-binding</keyword>
<protein>
    <submittedName>
        <fullName evidence="5">Phage integrase, site-specific tyrosine recombinase</fullName>
    </submittedName>
</protein>
<comment type="similarity">
    <text evidence="1">Belongs to the 'phage' integrase family.</text>
</comment>
<evidence type="ECO:0000256" key="2">
    <source>
        <dbReference type="ARBA" id="ARBA00023125"/>
    </source>
</evidence>
<dbReference type="GO" id="GO:0015074">
    <property type="term" value="P:DNA integration"/>
    <property type="evidence" value="ECO:0007669"/>
    <property type="project" value="InterPro"/>
</dbReference>
<feature type="domain" description="Tyr recombinase" evidence="4">
    <location>
        <begin position="1"/>
        <end position="104"/>
    </location>
</feature>
<evidence type="ECO:0000313" key="5">
    <source>
        <dbReference type="EMBL" id="CAA9319707.1"/>
    </source>
</evidence>
<gene>
    <name evidence="5" type="ORF">AVDCRST_MAG93-5686</name>
</gene>
<dbReference type="AlphaFoldDB" id="A0A6J4KZH1"/>
<evidence type="ECO:0000256" key="3">
    <source>
        <dbReference type="ARBA" id="ARBA00023172"/>
    </source>
</evidence>
<dbReference type="InterPro" id="IPR050090">
    <property type="entry name" value="Tyrosine_recombinase_XerCD"/>
</dbReference>
<dbReference type="Gene3D" id="1.10.443.10">
    <property type="entry name" value="Intergrase catalytic core"/>
    <property type="match status" value="1"/>
</dbReference>
<sequence length="121" mass="13173">MTALREHRLAAARRRISGWVFCSNAGTPLNVHNLHNRSWKPLLERASLPRSVRFHDLRHTCATLLLIRGVHPKIVSEMLGHSSVSITLDVYSHVTPGLGDAAAMAMESALADDLGVDAATS</sequence>
<dbReference type="Pfam" id="PF00589">
    <property type="entry name" value="Phage_integrase"/>
    <property type="match status" value="1"/>
</dbReference>
<dbReference type="GO" id="GO:0006310">
    <property type="term" value="P:DNA recombination"/>
    <property type="evidence" value="ECO:0007669"/>
    <property type="project" value="UniProtKB-KW"/>
</dbReference>
<evidence type="ECO:0000256" key="1">
    <source>
        <dbReference type="ARBA" id="ARBA00008857"/>
    </source>
</evidence>
<reference evidence="5" key="1">
    <citation type="submission" date="2020-02" db="EMBL/GenBank/DDBJ databases">
        <authorList>
            <person name="Meier V. D."/>
        </authorList>
    </citation>
    <scope>NUCLEOTIDE SEQUENCE</scope>
    <source>
        <strain evidence="5">AVDCRST_MAG93</strain>
    </source>
</reference>
<name>A0A6J4KZH1_9CHLR</name>
<organism evidence="5">
    <name type="scientific">uncultured Chloroflexia bacterium</name>
    <dbReference type="NCBI Taxonomy" id="1672391"/>
    <lineage>
        <taxon>Bacteria</taxon>
        <taxon>Bacillati</taxon>
        <taxon>Chloroflexota</taxon>
        <taxon>Chloroflexia</taxon>
        <taxon>environmental samples</taxon>
    </lineage>
</organism>
<dbReference type="InterPro" id="IPR002104">
    <property type="entry name" value="Integrase_catalytic"/>
</dbReference>
<dbReference type="PANTHER" id="PTHR30349:SF41">
    <property type="entry name" value="INTEGRASE_RECOMBINASE PROTEIN MJ0367-RELATED"/>
    <property type="match status" value="1"/>
</dbReference>
<keyword evidence="3" id="KW-0233">DNA recombination</keyword>
<dbReference type="PROSITE" id="PS51898">
    <property type="entry name" value="TYR_RECOMBINASE"/>
    <property type="match status" value="1"/>
</dbReference>
<dbReference type="SUPFAM" id="SSF56349">
    <property type="entry name" value="DNA breaking-rejoining enzymes"/>
    <property type="match status" value="1"/>
</dbReference>
<dbReference type="InterPro" id="IPR013762">
    <property type="entry name" value="Integrase-like_cat_sf"/>
</dbReference>
<dbReference type="EMBL" id="CADCTR010001919">
    <property type="protein sequence ID" value="CAA9319707.1"/>
    <property type="molecule type" value="Genomic_DNA"/>
</dbReference>